<dbReference type="Gene3D" id="2.60.120.380">
    <property type="match status" value="4"/>
</dbReference>
<dbReference type="Proteomes" id="UP000050956">
    <property type="component" value="Unassembled WGS sequence"/>
</dbReference>
<protein>
    <recommendedName>
        <fullName evidence="3">ABC transporter substrate-binding protein</fullName>
    </recommendedName>
</protein>
<organism evidence="1 2">
    <name type="scientific">Stenotrophomonas ginsengisoli</name>
    <dbReference type="NCBI Taxonomy" id="336566"/>
    <lineage>
        <taxon>Bacteria</taxon>
        <taxon>Pseudomonadati</taxon>
        <taxon>Pseudomonadota</taxon>
        <taxon>Gammaproteobacteria</taxon>
        <taxon>Lysobacterales</taxon>
        <taxon>Lysobacteraceae</taxon>
        <taxon>Stenotrophomonas</taxon>
    </lineage>
</organism>
<dbReference type="EMBL" id="LDJM01000007">
    <property type="protein sequence ID" value="KRG78971.1"/>
    <property type="molecule type" value="Genomic_DNA"/>
</dbReference>
<proteinExistence type="predicted"/>
<dbReference type="RefSeq" id="WP_057636779.1">
    <property type="nucleotide sequence ID" value="NZ_LDJM01000007.1"/>
</dbReference>
<comment type="caution">
    <text evidence="1">The sequence shown here is derived from an EMBL/GenBank/DDBJ whole genome shotgun (WGS) entry which is preliminary data.</text>
</comment>
<name>A0A0R0DAU7_9GAMM</name>
<keyword evidence="2" id="KW-1185">Reference proteome</keyword>
<dbReference type="STRING" id="336566.ABB30_02795"/>
<dbReference type="PATRIC" id="fig|336566.3.peg.2968"/>
<gene>
    <name evidence="1" type="ORF">ABB30_02795</name>
</gene>
<evidence type="ECO:0000313" key="1">
    <source>
        <dbReference type="EMBL" id="KRG78971.1"/>
    </source>
</evidence>
<evidence type="ECO:0008006" key="3">
    <source>
        <dbReference type="Google" id="ProtNLM"/>
    </source>
</evidence>
<dbReference type="OrthoDB" id="8893233at2"/>
<reference evidence="1 2" key="1">
    <citation type="submission" date="2015-05" db="EMBL/GenBank/DDBJ databases">
        <title>Genome sequencing and analysis of members of genus Stenotrophomonas.</title>
        <authorList>
            <person name="Patil P.P."/>
            <person name="Midha S."/>
            <person name="Patil P.B."/>
        </authorList>
    </citation>
    <scope>NUCLEOTIDE SEQUENCE [LARGE SCALE GENOMIC DNA]</scope>
    <source>
        <strain evidence="1 2">DSM 24757</strain>
    </source>
</reference>
<accession>A0A0R0DAU7</accession>
<dbReference type="AlphaFoldDB" id="A0A0R0DAU7"/>
<sequence length="441" mass="46372">MSKNLGTWAVGLGVLLAVQPALANRPLSLAIGQQVRGEITSASPVNVSDGTRSQQYQLELGANQAVRFEVGGALDATVTVLRDGELVARSGERGNGNVLTVRAADKGRYLVAVSGKDARSFGPFTLNSSEIQAYNGGPLRVGDSISDVTDKARELTLQVEQAGLYVIRMASTDFDTVLSLQGEGVDASNDDSNGTDSMITSYLQPGQYQLRADGFSGQMGGQYTLDVASRPVPAGVEVATGGALAVGQEQRLLYTGQPVNYQIDVPAGQMLRVDMGSSEFDSLLQLTGNGVDITDDDGGDRLNARLSAVVPAGQYQLQARSADNGTGVFTLKAELGAVPADAGGGRLSVGQTRSARSYGGVDEYQVQIDRAGTYVIDMRSEDMDSGLELLHQGASLAEDDDGGDGLNSRITEQLQPGAYTIRAKAMYGNGSGRYQISVNRR</sequence>
<evidence type="ECO:0000313" key="2">
    <source>
        <dbReference type="Proteomes" id="UP000050956"/>
    </source>
</evidence>